<evidence type="ECO:0008006" key="10">
    <source>
        <dbReference type="Google" id="ProtNLM"/>
    </source>
</evidence>
<comment type="subcellular location">
    <subcellularLocation>
        <location evidence="1">Cytoplasm</location>
    </subcellularLocation>
</comment>
<dbReference type="PROSITE" id="PS50057">
    <property type="entry name" value="FERM_3"/>
    <property type="match status" value="1"/>
</dbReference>
<dbReference type="InterPro" id="IPR035963">
    <property type="entry name" value="FERM_2"/>
</dbReference>
<dbReference type="HOGENOM" id="CLU_021039_1_1_1"/>
<name>H3A1B7_LATCH</name>
<dbReference type="OMA" id="HSEANIW"/>
<protein>
    <recommendedName>
        <fullName evidence="10">MyTH4 domain-containing protein</fullName>
    </recommendedName>
</protein>
<keyword evidence="4" id="KW-0677">Repeat</keyword>
<dbReference type="eggNOG" id="KOG4229">
    <property type="taxonomic scope" value="Eukaryota"/>
</dbReference>
<dbReference type="PANTHER" id="PTHR22692:SF26">
    <property type="entry name" value="SH3 DOMAIN-CONTAINING PROTEIN"/>
    <property type="match status" value="1"/>
</dbReference>
<dbReference type="SUPFAM" id="SSF47031">
    <property type="entry name" value="Second domain of FERM"/>
    <property type="match status" value="1"/>
</dbReference>
<dbReference type="Ensembl" id="ENSLACT00000003468.1">
    <property type="protein sequence ID" value="ENSLACP00000003438.1"/>
    <property type="gene ID" value="ENSLACG00000003066.1"/>
</dbReference>
<dbReference type="InterPro" id="IPR000857">
    <property type="entry name" value="MyTH4_dom"/>
</dbReference>
<dbReference type="Pfam" id="PF00373">
    <property type="entry name" value="FERM_M"/>
    <property type="match status" value="1"/>
</dbReference>
<evidence type="ECO:0000259" key="7">
    <source>
        <dbReference type="PROSITE" id="PS51016"/>
    </source>
</evidence>
<dbReference type="Pfam" id="PF00784">
    <property type="entry name" value="MyTH4"/>
    <property type="match status" value="1"/>
</dbReference>
<feature type="domain" description="MyTH4" evidence="7">
    <location>
        <begin position="4"/>
        <end position="158"/>
    </location>
</feature>
<evidence type="ECO:0000256" key="2">
    <source>
        <dbReference type="ARBA" id="ARBA00008314"/>
    </source>
</evidence>
<sequence>LVFFPQVLISESLLEHQDPRTNELALEAFQNILAFMGDLPFALGSELDSVHRILEICEEEAHLPDEVYCQILKQLTYTRSPKRDACFKAWQLLYILTACHRCSEQLQPTLELYLKTVGRHRQDAMHDIARACYQQLKRVEKIGARVHYPSIMEIKALKVGHSLQWIFVTIPGGFRLPVKINMATIILDIFQVLCARLSVTKKEEKQDYGIFYGTNLDSLHRLLQPTAYVLDILQDVEAEDSSASLWFCRTHWSYPLRYEKQLCVSMQYHQVLQLYQTGQLLMRKEHSPISQAEQASRLAALKHRATGASHPPNRVEMKDLIPTDIWLMFEERYWMEQVTAGMKELLRSAITPFQAKSQFLEIISSLPMLGSSLLEIAR</sequence>
<dbReference type="InParanoid" id="H3A1B7"/>
<dbReference type="AlphaFoldDB" id="H3A1B7"/>
<evidence type="ECO:0000313" key="8">
    <source>
        <dbReference type="Ensembl" id="ENSLACP00000003438.1"/>
    </source>
</evidence>
<comment type="similarity">
    <text evidence="2">Belongs to the TRAFAC class myosin-kinesin ATPase superfamily. Myosin family.</text>
</comment>
<dbReference type="PANTHER" id="PTHR22692">
    <property type="entry name" value="MYOSIN VII, XV"/>
    <property type="match status" value="1"/>
</dbReference>
<reference evidence="9" key="1">
    <citation type="submission" date="2011-08" db="EMBL/GenBank/DDBJ databases">
        <title>The draft genome of Latimeria chalumnae.</title>
        <authorList>
            <person name="Di Palma F."/>
            <person name="Alfoldi J."/>
            <person name="Johnson J."/>
            <person name="Berlin A."/>
            <person name="Gnerre S."/>
            <person name="Jaffe D."/>
            <person name="MacCallum I."/>
            <person name="Young S."/>
            <person name="Walker B.J."/>
            <person name="Lander E."/>
            <person name="Lindblad-Toh K."/>
        </authorList>
    </citation>
    <scope>NUCLEOTIDE SEQUENCE [LARGE SCALE GENOMIC DNA]</scope>
    <source>
        <strain evidence="9">Wild caught</strain>
    </source>
</reference>
<evidence type="ECO:0000313" key="9">
    <source>
        <dbReference type="Proteomes" id="UP000008672"/>
    </source>
</evidence>
<dbReference type="CDD" id="cd14473">
    <property type="entry name" value="FERM_B-lobe"/>
    <property type="match status" value="1"/>
</dbReference>
<evidence type="ECO:0000256" key="4">
    <source>
        <dbReference type="ARBA" id="ARBA00022737"/>
    </source>
</evidence>
<evidence type="ECO:0000259" key="6">
    <source>
        <dbReference type="PROSITE" id="PS50057"/>
    </source>
</evidence>
<evidence type="ECO:0000256" key="3">
    <source>
        <dbReference type="ARBA" id="ARBA00022490"/>
    </source>
</evidence>
<evidence type="ECO:0000256" key="1">
    <source>
        <dbReference type="ARBA" id="ARBA00004496"/>
    </source>
</evidence>
<dbReference type="PROSITE" id="PS51016">
    <property type="entry name" value="MYTH4"/>
    <property type="match status" value="1"/>
</dbReference>
<dbReference type="GO" id="GO:0003779">
    <property type="term" value="F:actin binding"/>
    <property type="evidence" value="ECO:0007669"/>
    <property type="project" value="UniProtKB-KW"/>
</dbReference>
<keyword evidence="5" id="KW-0009">Actin-binding</keyword>
<keyword evidence="3" id="KW-0963">Cytoplasm</keyword>
<dbReference type="Proteomes" id="UP000008672">
    <property type="component" value="Unassembled WGS sequence"/>
</dbReference>
<dbReference type="EMBL" id="AFYH01187202">
    <property type="status" value="NOT_ANNOTATED_CDS"/>
    <property type="molecule type" value="Genomic_DNA"/>
</dbReference>
<dbReference type="GeneTree" id="ENSGT00930000151032"/>
<keyword evidence="9" id="KW-1185">Reference proteome</keyword>
<accession>H3A1B7</accession>
<evidence type="ECO:0000256" key="5">
    <source>
        <dbReference type="ARBA" id="ARBA00023203"/>
    </source>
</evidence>
<reference evidence="8" key="3">
    <citation type="submission" date="2025-09" db="UniProtKB">
        <authorList>
            <consortium name="Ensembl"/>
        </authorList>
    </citation>
    <scope>IDENTIFICATION</scope>
</reference>
<dbReference type="InterPro" id="IPR019748">
    <property type="entry name" value="FERM_central"/>
</dbReference>
<organism evidence="8 9">
    <name type="scientific">Latimeria chalumnae</name>
    <name type="common">Coelacanth</name>
    <dbReference type="NCBI Taxonomy" id="7897"/>
    <lineage>
        <taxon>Eukaryota</taxon>
        <taxon>Metazoa</taxon>
        <taxon>Chordata</taxon>
        <taxon>Craniata</taxon>
        <taxon>Vertebrata</taxon>
        <taxon>Euteleostomi</taxon>
        <taxon>Coelacanthiformes</taxon>
        <taxon>Coelacanthidae</taxon>
        <taxon>Latimeria</taxon>
    </lineage>
</organism>
<feature type="domain" description="FERM" evidence="6">
    <location>
        <begin position="164"/>
        <end position="378"/>
    </location>
</feature>
<dbReference type="EMBL" id="AFYH01187203">
    <property type="status" value="NOT_ANNOTATED_CDS"/>
    <property type="molecule type" value="Genomic_DNA"/>
</dbReference>
<dbReference type="Gene3D" id="1.25.40.530">
    <property type="entry name" value="MyTH4 domain"/>
    <property type="match status" value="1"/>
</dbReference>
<reference evidence="8" key="2">
    <citation type="submission" date="2025-08" db="UniProtKB">
        <authorList>
            <consortium name="Ensembl"/>
        </authorList>
    </citation>
    <scope>IDENTIFICATION</scope>
</reference>
<dbReference type="GO" id="GO:0005856">
    <property type="term" value="C:cytoskeleton"/>
    <property type="evidence" value="ECO:0007669"/>
    <property type="project" value="InterPro"/>
</dbReference>
<dbReference type="STRING" id="7897.ENSLACP00000003438"/>
<dbReference type="InterPro" id="IPR038185">
    <property type="entry name" value="MyTH4_dom_sf"/>
</dbReference>
<dbReference type="SMART" id="SM00139">
    <property type="entry name" value="MyTH4"/>
    <property type="match status" value="1"/>
</dbReference>
<dbReference type="InterPro" id="IPR051567">
    <property type="entry name" value="Unconventional_Myosin_ATPase"/>
</dbReference>
<proteinExistence type="inferred from homology"/>
<dbReference type="GO" id="GO:0005737">
    <property type="term" value="C:cytoplasm"/>
    <property type="evidence" value="ECO:0007669"/>
    <property type="project" value="UniProtKB-SubCell"/>
</dbReference>
<dbReference type="InterPro" id="IPR000299">
    <property type="entry name" value="FERM_domain"/>
</dbReference>